<keyword evidence="8" id="KW-0819">tRNA processing</keyword>
<feature type="active site" evidence="8">
    <location>
        <position position="138"/>
    </location>
</feature>
<keyword evidence="7 8" id="KW-0694">RNA-binding</keyword>
<comment type="function">
    <text evidence="8">Digests double-stranded RNA. Involved in the processing of primary rRNA transcript to yield the immediate precursors to the large and small rRNAs (23S and 16S). Processes some mRNAs, and tRNAs when they are encoded in the rRNA operon. Processes pre-crRNA and tracrRNA of type II CRISPR loci if present in the organism.</text>
</comment>
<dbReference type="HAMAP" id="MF_00104">
    <property type="entry name" value="RNase_III"/>
    <property type="match status" value="1"/>
</dbReference>
<dbReference type="GO" id="GO:0004525">
    <property type="term" value="F:ribonuclease III activity"/>
    <property type="evidence" value="ECO:0007669"/>
    <property type="project" value="UniProtKB-EC"/>
</dbReference>
<accession>A0ABU0YSR3</accession>
<evidence type="ECO:0000313" key="11">
    <source>
        <dbReference type="EMBL" id="MDQ7250750.1"/>
    </source>
</evidence>
<evidence type="ECO:0000259" key="10">
    <source>
        <dbReference type="PROSITE" id="PS50142"/>
    </source>
</evidence>
<feature type="domain" description="RNase III" evidence="10">
    <location>
        <begin position="10"/>
        <end position="149"/>
    </location>
</feature>
<evidence type="ECO:0000256" key="8">
    <source>
        <dbReference type="HAMAP-Rule" id="MF_00104"/>
    </source>
</evidence>
<name>A0ABU0YSR3_9PROT</name>
<feature type="binding site" evidence="8">
    <location>
        <position position="138"/>
    </location>
    <ligand>
        <name>Mg(2+)</name>
        <dbReference type="ChEBI" id="CHEBI:18420"/>
    </ligand>
</feature>
<keyword evidence="8" id="KW-0963">Cytoplasm</keyword>
<dbReference type="Gene3D" id="1.10.1520.10">
    <property type="entry name" value="Ribonuclease III domain"/>
    <property type="match status" value="1"/>
</dbReference>
<keyword evidence="6 8" id="KW-0378">Hydrolase</keyword>
<dbReference type="PANTHER" id="PTHR11207">
    <property type="entry name" value="RIBONUCLEASE III"/>
    <property type="match status" value="1"/>
</dbReference>
<gene>
    <name evidence="8 11" type="primary">rnc</name>
    <name evidence="11" type="ORF">Q8A70_23885</name>
</gene>
<evidence type="ECO:0000256" key="3">
    <source>
        <dbReference type="ARBA" id="ARBA00022664"/>
    </source>
</evidence>
<feature type="domain" description="DRBM" evidence="9">
    <location>
        <begin position="174"/>
        <end position="243"/>
    </location>
</feature>
<dbReference type="CDD" id="cd00593">
    <property type="entry name" value="RIBOc"/>
    <property type="match status" value="1"/>
</dbReference>
<dbReference type="EMBL" id="JAUYVI010000007">
    <property type="protein sequence ID" value="MDQ7250750.1"/>
    <property type="molecule type" value="Genomic_DNA"/>
</dbReference>
<evidence type="ECO:0000256" key="7">
    <source>
        <dbReference type="ARBA" id="ARBA00022884"/>
    </source>
</evidence>
<dbReference type="PROSITE" id="PS00517">
    <property type="entry name" value="RNASE_3_1"/>
    <property type="match status" value="1"/>
</dbReference>
<dbReference type="CDD" id="cd10845">
    <property type="entry name" value="DSRM_RNAse_III_family"/>
    <property type="match status" value="1"/>
</dbReference>
<dbReference type="SUPFAM" id="SSF54768">
    <property type="entry name" value="dsRNA-binding domain-like"/>
    <property type="match status" value="1"/>
</dbReference>
<keyword evidence="8" id="KW-0698">rRNA processing</keyword>
<dbReference type="SMART" id="SM00358">
    <property type="entry name" value="DSRM"/>
    <property type="match status" value="1"/>
</dbReference>
<keyword evidence="8" id="KW-0460">Magnesium</keyword>
<comment type="similarity">
    <text evidence="2">Belongs to the ribonuclease III family.</text>
</comment>
<protein>
    <recommendedName>
        <fullName evidence="8">Ribonuclease 3</fullName>
        <ecNumber evidence="8">3.1.26.3</ecNumber>
    </recommendedName>
    <alternativeName>
        <fullName evidence="8">Ribonuclease III</fullName>
        <shortName evidence="8">RNase III</shortName>
    </alternativeName>
</protein>
<sequence>MARREIEPDLRDLMAALDYTFQDPELLRIALLHPSAVSTGRGKRSKKPADKVGRSADNQRLEFLGDRVLGIVIAEMLFRAFPDEDEGALARRLAALVRQDSLDTVAREIALGRYLTISRGEDEGGGRDNPAILADACEALIGAVYLDGGLEAARSFVERHWRPKMDAEAKPPQDAKTALQEWAQAAGLALPLYTVVKSEGPPHDPVFEVEVTVAGQEPASARGRSKRAAEQAAARQLLDRVGA</sequence>
<proteinExistence type="inferred from homology"/>
<evidence type="ECO:0000313" key="12">
    <source>
        <dbReference type="Proteomes" id="UP001230156"/>
    </source>
</evidence>
<dbReference type="PROSITE" id="PS50137">
    <property type="entry name" value="DS_RBD"/>
    <property type="match status" value="1"/>
</dbReference>
<feature type="binding site" evidence="8">
    <location>
        <position position="62"/>
    </location>
    <ligand>
        <name>Mg(2+)</name>
        <dbReference type="ChEBI" id="CHEBI:18420"/>
    </ligand>
</feature>
<dbReference type="InterPro" id="IPR014720">
    <property type="entry name" value="dsRBD_dom"/>
</dbReference>
<evidence type="ECO:0000256" key="4">
    <source>
        <dbReference type="ARBA" id="ARBA00022722"/>
    </source>
</evidence>
<comment type="catalytic activity">
    <reaction evidence="1 8">
        <text>Endonucleolytic cleavage to 5'-phosphomonoester.</text>
        <dbReference type="EC" id="3.1.26.3"/>
    </reaction>
</comment>
<comment type="cofactor">
    <cofactor evidence="8">
        <name>Mg(2+)</name>
        <dbReference type="ChEBI" id="CHEBI:18420"/>
    </cofactor>
</comment>
<evidence type="ECO:0000256" key="5">
    <source>
        <dbReference type="ARBA" id="ARBA00022759"/>
    </source>
</evidence>
<feature type="active site" evidence="8">
    <location>
        <position position="66"/>
    </location>
</feature>
<dbReference type="SMART" id="SM00535">
    <property type="entry name" value="RIBOc"/>
    <property type="match status" value="1"/>
</dbReference>
<dbReference type="Pfam" id="PF00035">
    <property type="entry name" value="dsrm"/>
    <property type="match status" value="1"/>
</dbReference>
<dbReference type="NCBIfam" id="TIGR02191">
    <property type="entry name" value="RNaseIII"/>
    <property type="match status" value="1"/>
</dbReference>
<organism evidence="11 12">
    <name type="scientific">Dongia sedimenti</name>
    <dbReference type="NCBI Taxonomy" id="3064282"/>
    <lineage>
        <taxon>Bacteria</taxon>
        <taxon>Pseudomonadati</taxon>
        <taxon>Pseudomonadota</taxon>
        <taxon>Alphaproteobacteria</taxon>
        <taxon>Rhodospirillales</taxon>
        <taxon>Dongiaceae</taxon>
        <taxon>Dongia</taxon>
    </lineage>
</organism>
<keyword evidence="12" id="KW-1185">Reference proteome</keyword>
<dbReference type="InterPro" id="IPR036389">
    <property type="entry name" value="RNase_III_sf"/>
</dbReference>
<keyword evidence="8" id="KW-0699">rRNA-binding</keyword>
<dbReference type="Proteomes" id="UP001230156">
    <property type="component" value="Unassembled WGS sequence"/>
</dbReference>
<dbReference type="EC" id="3.1.26.3" evidence="8"/>
<dbReference type="PANTHER" id="PTHR11207:SF0">
    <property type="entry name" value="RIBONUCLEASE 3"/>
    <property type="match status" value="1"/>
</dbReference>
<reference evidence="12" key="1">
    <citation type="submission" date="2023-08" db="EMBL/GenBank/DDBJ databases">
        <title>Rhodospirillaceae gen. nov., a novel taxon isolated from the Yangtze River Yuezi River estuary sludge.</title>
        <authorList>
            <person name="Ruan L."/>
        </authorList>
    </citation>
    <scope>NUCLEOTIDE SEQUENCE [LARGE SCALE GENOMIC DNA]</scope>
    <source>
        <strain evidence="12">R-7</strain>
    </source>
</reference>
<evidence type="ECO:0000256" key="6">
    <source>
        <dbReference type="ARBA" id="ARBA00022801"/>
    </source>
</evidence>
<dbReference type="RefSeq" id="WP_379960426.1">
    <property type="nucleotide sequence ID" value="NZ_JAUYVI010000007.1"/>
</dbReference>
<evidence type="ECO:0000256" key="2">
    <source>
        <dbReference type="ARBA" id="ARBA00010183"/>
    </source>
</evidence>
<dbReference type="SUPFAM" id="SSF69065">
    <property type="entry name" value="RNase III domain-like"/>
    <property type="match status" value="1"/>
</dbReference>
<keyword evidence="5 8" id="KW-0255">Endonuclease</keyword>
<dbReference type="InterPro" id="IPR011907">
    <property type="entry name" value="RNase_III"/>
</dbReference>
<evidence type="ECO:0000256" key="1">
    <source>
        <dbReference type="ARBA" id="ARBA00000109"/>
    </source>
</evidence>
<dbReference type="Gene3D" id="3.30.160.20">
    <property type="match status" value="1"/>
</dbReference>
<feature type="binding site" evidence="8">
    <location>
        <position position="135"/>
    </location>
    <ligand>
        <name>Mg(2+)</name>
        <dbReference type="ChEBI" id="CHEBI:18420"/>
    </ligand>
</feature>
<keyword evidence="4 8" id="KW-0540">Nuclease</keyword>
<keyword evidence="8" id="KW-0479">Metal-binding</keyword>
<comment type="subcellular location">
    <subcellularLocation>
        <location evidence="8">Cytoplasm</location>
    </subcellularLocation>
</comment>
<comment type="caution">
    <text evidence="11">The sequence shown here is derived from an EMBL/GenBank/DDBJ whole genome shotgun (WGS) entry which is preliminary data.</text>
</comment>
<evidence type="ECO:0000259" key="9">
    <source>
        <dbReference type="PROSITE" id="PS50137"/>
    </source>
</evidence>
<dbReference type="InterPro" id="IPR000999">
    <property type="entry name" value="RNase_III_dom"/>
</dbReference>
<dbReference type="PROSITE" id="PS50142">
    <property type="entry name" value="RNASE_3_2"/>
    <property type="match status" value="1"/>
</dbReference>
<comment type="subunit">
    <text evidence="8">Homodimer.</text>
</comment>
<dbReference type="Pfam" id="PF14622">
    <property type="entry name" value="Ribonucleas_3_3"/>
    <property type="match status" value="1"/>
</dbReference>
<keyword evidence="3 8" id="KW-0507">mRNA processing</keyword>